<protein>
    <submittedName>
        <fullName evidence="2">Uncharacterized protein</fullName>
    </submittedName>
</protein>
<dbReference type="EMBL" id="AJJH01000121">
    <property type="protein sequence ID" value="EID77793.1"/>
    <property type="molecule type" value="Genomic_DNA"/>
</dbReference>
<reference evidence="2 3" key="1">
    <citation type="journal article" date="2012" name="J. Bacteriol.">
        <title>Draft genome sequence of the nitrophenol-degrading actinomycete Rhodococcus imtechensis RKJ300.</title>
        <authorList>
            <person name="Vikram S."/>
            <person name="Kumar S."/>
            <person name="Subramanian S."/>
            <person name="Raghava G.P."/>
        </authorList>
    </citation>
    <scope>NUCLEOTIDE SEQUENCE [LARGE SCALE GENOMIC DNA]</scope>
    <source>
        <strain evidence="2 3">RKJ300</strain>
    </source>
</reference>
<feature type="region of interest" description="Disordered" evidence="1">
    <location>
        <begin position="1"/>
        <end position="54"/>
    </location>
</feature>
<dbReference type="Proteomes" id="UP000006447">
    <property type="component" value="Unassembled WGS sequence"/>
</dbReference>
<evidence type="ECO:0000313" key="3">
    <source>
        <dbReference type="Proteomes" id="UP000006447"/>
    </source>
</evidence>
<comment type="caution">
    <text evidence="2">The sequence shown here is derived from an EMBL/GenBank/DDBJ whole genome shotgun (WGS) entry which is preliminary data.</text>
</comment>
<organism evidence="2 3">
    <name type="scientific">Rhodococcus opacus RKJ300 = JCM 13270</name>
    <dbReference type="NCBI Taxonomy" id="1165867"/>
    <lineage>
        <taxon>Bacteria</taxon>
        <taxon>Bacillati</taxon>
        <taxon>Actinomycetota</taxon>
        <taxon>Actinomycetes</taxon>
        <taxon>Mycobacteriales</taxon>
        <taxon>Nocardiaceae</taxon>
        <taxon>Rhodococcus</taxon>
    </lineage>
</organism>
<accession>I0WN27</accession>
<proteinExistence type="predicted"/>
<evidence type="ECO:0000256" key="1">
    <source>
        <dbReference type="SAM" id="MobiDB-lite"/>
    </source>
</evidence>
<gene>
    <name evidence="2" type="ORF">W59_21768</name>
</gene>
<evidence type="ECO:0000313" key="2">
    <source>
        <dbReference type="EMBL" id="EID77793.1"/>
    </source>
</evidence>
<name>I0WN27_RHOOP</name>
<feature type="compositionally biased region" description="Basic and acidic residues" evidence="1">
    <location>
        <begin position="14"/>
        <end position="31"/>
    </location>
</feature>
<dbReference type="PATRIC" id="fig|1165867.3.peg.4445"/>
<sequence length="68" mass="7689">MSPILPWKVTAPIRDPKPSRAHDVAFEREDVGSEEGWSEEQTGQRLTVSGGDRPGAIVADPRYMTWWH</sequence>
<dbReference type="AlphaFoldDB" id="I0WN27"/>